<evidence type="ECO:0000313" key="1">
    <source>
        <dbReference type="EMBL" id="BBN98888.1"/>
    </source>
</evidence>
<dbReference type="EMBL" id="CP025688">
    <property type="protein sequence ID" value="QAA22568.1"/>
    <property type="molecule type" value="Genomic_DNA"/>
</dbReference>
<dbReference type="STRING" id="1449983.GCA_000647835_01093"/>
<reference evidence="2 3" key="1">
    <citation type="submission" date="2018-01" db="EMBL/GenBank/DDBJ databases">
        <title>Complete genome sequencing of Sporolactobacillus terrae DLG3.</title>
        <authorList>
            <person name="Nam Y.-D."/>
            <person name="Kang J."/>
            <person name="Chung W.-H."/>
        </authorList>
    </citation>
    <scope>NUCLEOTIDE SEQUENCE [LARGE SCALE GENOMIC DNA]</scope>
    <source>
        <strain evidence="2 3">DLG3</strain>
    </source>
</reference>
<reference evidence="1 4" key="2">
    <citation type="submission" date="2019-09" db="EMBL/GenBank/DDBJ databases">
        <title>Complete genome sequence of Sporolactobacillus terrae 70-3.</title>
        <authorList>
            <person name="Tanaka N."/>
            <person name="Shiwa Y."/>
            <person name="Fujita N."/>
            <person name="Tanasupawat S."/>
        </authorList>
    </citation>
    <scope>NUCLEOTIDE SEQUENCE [LARGE SCALE GENOMIC DNA]</scope>
    <source>
        <strain evidence="1 4">70-3</strain>
    </source>
</reference>
<protein>
    <recommendedName>
        <fullName evidence="5">HTH merR-type domain-containing protein</fullName>
    </recommendedName>
</protein>
<dbReference type="Proteomes" id="UP000285882">
    <property type="component" value="Chromosome"/>
</dbReference>
<dbReference type="Gene3D" id="1.10.1660.10">
    <property type="match status" value="1"/>
</dbReference>
<dbReference type="SUPFAM" id="SSF46955">
    <property type="entry name" value="Putative DNA-binding domain"/>
    <property type="match status" value="1"/>
</dbReference>
<evidence type="ECO:0000313" key="3">
    <source>
        <dbReference type="Proteomes" id="UP000285882"/>
    </source>
</evidence>
<accession>A0A410D8Y0</accession>
<evidence type="ECO:0000313" key="2">
    <source>
        <dbReference type="EMBL" id="QAA22568.1"/>
    </source>
</evidence>
<proteinExistence type="predicted"/>
<evidence type="ECO:0008006" key="5">
    <source>
        <dbReference type="Google" id="ProtNLM"/>
    </source>
</evidence>
<dbReference type="AlphaFoldDB" id="A0A410D8Y0"/>
<evidence type="ECO:0000313" key="4">
    <source>
        <dbReference type="Proteomes" id="UP000326951"/>
    </source>
</evidence>
<keyword evidence="3" id="KW-1185">Reference proteome</keyword>
<name>A0A410D8Y0_9BACL</name>
<dbReference type="Proteomes" id="UP000326951">
    <property type="component" value="Chromosome"/>
</dbReference>
<sequence>MRADEESIGFFTKLAAEKLGITKNKLRHLTMALEKHGYQFTRNKSNQRIYFQENLEMIEKLLQKVKNDVTIDEAAQLLCKAIEKSNLPAIEETVLPQARKKVFLPDPQIHSMIEEVAASAAEQAANQVMKNFSTELERRIELRDKQLMLHLRELTEEKKRHKKGLFAKILGQ</sequence>
<dbReference type="RefSeq" id="WP_028975592.1">
    <property type="nucleotide sequence ID" value="NZ_AP021853.1"/>
</dbReference>
<gene>
    <name evidence="2" type="ORF">C0674_07975</name>
    <name evidence="1" type="ORF">St703_15930</name>
</gene>
<dbReference type="EMBL" id="AP021853">
    <property type="protein sequence ID" value="BBN98888.1"/>
    <property type="molecule type" value="Genomic_DNA"/>
</dbReference>
<organism evidence="1 4">
    <name type="scientific">Sporolactobacillus terrae</name>
    <dbReference type="NCBI Taxonomy" id="269673"/>
    <lineage>
        <taxon>Bacteria</taxon>
        <taxon>Bacillati</taxon>
        <taxon>Bacillota</taxon>
        <taxon>Bacilli</taxon>
        <taxon>Bacillales</taxon>
        <taxon>Sporolactobacillaceae</taxon>
        <taxon>Sporolactobacillus</taxon>
    </lineage>
</organism>
<dbReference type="InterPro" id="IPR009061">
    <property type="entry name" value="DNA-bd_dom_put_sf"/>
</dbReference>